<dbReference type="OMA" id="CTHLWWN"/>
<reference evidence="3" key="2">
    <citation type="submission" date="2010-04" db="EMBL/GenBank/DDBJ databases">
        <authorList>
            <person name="Buell R."/>
            <person name="Hamilton J."/>
            <person name="Hostetler J."/>
        </authorList>
    </citation>
    <scope>NUCLEOTIDE SEQUENCE [LARGE SCALE GENOMIC DNA]</scope>
    <source>
        <strain evidence="3">DAOM:BR144</strain>
    </source>
</reference>
<evidence type="ECO:0000313" key="2">
    <source>
        <dbReference type="EnsemblProtists" id="PYU1_T010114"/>
    </source>
</evidence>
<dbReference type="HOGENOM" id="CLU_606213_0_0_1"/>
<dbReference type="AlphaFoldDB" id="K3WYR5"/>
<dbReference type="Proteomes" id="UP000019132">
    <property type="component" value="Unassembled WGS sequence"/>
</dbReference>
<keyword evidence="3" id="KW-1185">Reference proteome</keyword>
<proteinExistence type="predicted"/>
<dbReference type="VEuPathDB" id="FungiDB:PYU1_G010094"/>
<dbReference type="InParanoid" id="K3WYR5"/>
<dbReference type="EnsemblProtists" id="PYU1_T010114">
    <property type="protein sequence ID" value="PYU1_T010114"/>
    <property type="gene ID" value="PYU1_G010094"/>
</dbReference>
<organism evidence="2 3">
    <name type="scientific">Globisporangium ultimum (strain ATCC 200006 / CBS 805.95 / DAOM BR144)</name>
    <name type="common">Pythium ultimum</name>
    <dbReference type="NCBI Taxonomy" id="431595"/>
    <lineage>
        <taxon>Eukaryota</taxon>
        <taxon>Sar</taxon>
        <taxon>Stramenopiles</taxon>
        <taxon>Oomycota</taxon>
        <taxon>Peronosporomycetes</taxon>
        <taxon>Pythiales</taxon>
        <taxon>Pythiaceae</taxon>
        <taxon>Globisporangium</taxon>
    </lineage>
</organism>
<dbReference type="InterPro" id="IPR036691">
    <property type="entry name" value="Endo/exonu/phosph_ase_sf"/>
</dbReference>
<dbReference type="PANTHER" id="PTHR12121">
    <property type="entry name" value="CARBON CATABOLITE REPRESSOR PROTEIN 4"/>
    <property type="match status" value="1"/>
</dbReference>
<evidence type="ECO:0000313" key="3">
    <source>
        <dbReference type="Proteomes" id="UP000019132"/>
    </source>
</evidence>
<reference evidence="2" key="3">
    <citation type="submission" date="2015-02" db="UniProtKB">
        <authorList>
            <consortium name="EnsemblProtists"/>
        </authorList>
    </citation>
    <scope>IDENTIFICATION</scope>
    <source>
        <strain evidence="2">DAOM BR144</strain>
    </source>
</reference>
<dbReference type="GO" id="GO:0000175">
    <property type="term" value="F:3'-5'-RNA exonuclease activity"/>
    <property type="evidence" value="ECO:0007669"/>
    <property type="project" value="TreeGrafter"/>
</dbReference>
<dbReference type="eggNOG" id="KOG0620">
    <property type="taxonomic scope" value="Eukaryota"/>
</dbReference>
<dbReference type="EMBL" id="GL376623">
    <property type="status" value="NOT_ANNOTATED_CDS"/>
    <property type="molecule type" value="Genomic_DNA"/>
</dbReference>
<dbReference type="SUPFAM" id="SSF56219">
    <property type="entry name" value="DNase I-like"/>
    <property type="match status" value="1"/>
</dbReference>
<name>K3WYR5_GLOUD</name>
<sequence>MTGSANPLAVYVGMGVALLASVSIGRHNQRVWKSLQRLSSGSSAAGRGRRSVTSLAAKDGAVGSTQRLLKCAQQLQQVGEDKLSRKTITVVQLNILASNLATRNHFPYVVDSSLNWENRKMVLLRQLEELDADVVCLEELSDYWTFFKPELNDRGYDSVFVKRPSIHVSNWSGEKKHDGCGIFYKKDKFELKECESVNFHDPHDRVAILALLKMRHFAQFVLVGCTHLWWNAKKVDHQMSELFEFEEEVIRMTSDVMDKYERDMADTVTGKNHLPIVLCGDFNNSPESAIYEYMETAFMQKPNLEGVTETFKSAYAKYKQNALSSGVYDEASLHIKAGKKDEPPHTTVNYRRCWTIDYIWYSQSSLVPAKILDIPDESILRSEEGPPNWLNRLALSDSYNKSGRLPSGLHGNHNGIPNSKFGSDHVPIMAEFEFLRTNTEATKAGDASA</sequence>
<feature type="domain" description="Endonuclease/exonuclease/phosphatase" evidence="1">
    <location>
        <begin position="115"/>
        <end position="425"/>
    </location>
</feature>
<dbReference type="InterPro" id="IPR005135">
    <property type="entry name" value="Endo/exonuclease/phosphatase"/>
</dbReference>
<reference evidence="3" key="1">
    <citation type="journal article" date="2010" name="Genome Biol.">
        <title>Genome sequence of the necrotrophic plant pathogen Pythium ultimum reveals original pathogenicity mechanisms and effector repertoire.</title>
        <authorList>
            <person name="Levesque C.A."/>
            <person name="Brouwer H."/>
            <person name="Cano L."/>
            <person name="Hamilton J.P."/>
            <person name="Holt C."/>
            <person name="Huitema E."/>
            <person name="Raffaele S."/>
            <person name="Robideau G.P."/>
            <person name="Thines M."/>
            <person name="Win J."/>
            <person name="Zerillo M.M."/>
            <person name="Beakes G.W."/>
            <person name="Boore J.L."/>
            <person name="Busam D."/>
            <person name="Dumas B."/>
            <person name="Ferriera S."/>
            <person name="Fuerstenberg S.I."/>
            <person name="Gachon C.M."/>
            <person name="Gaulin E."/>
            <person name="Govers F."/>
            <person name="Grenville-Briggs L."/>
            <person name="Horner N."/>
            <person name="Hostetler J."/>
            <person name="Jiang R.H."/>
            <person name="Johnson J."/>
            <person name="Krajaejun T."/>
            <person name="Lin H."/>
            <person name="Meijer H.J."/>
            <person name="Moore B."/>
            <person name="Morris P."/>
            <person name="Phuntmart V."/>
            <person name="Puiu D."/>
            <person name="Shetty J."/>
            <person name="Stajich J.E."/>
            <person name="Tripathy S."/>
            <person name="Wawra S."/>
            <person name="van West P."/>
            <person name="Whitty B.R."/>
            <person name="Coutinho P.M."/>
            <person name="Henrissat B."/>
            <person name="Martin F."/>
            <person name="Thomas P.D."/>
            <person name="Tyler B.M."/>
            <person name="De Vries R.P."/>
            <person name="Kamoun S."/>
            <person name="Yandell M."/>
            <person name="Tisserat N."/>
            <person name="Buell C.R."/>
        </authorList>
    </citation>
    <scope>NUCLEOTIDE SEQUENCE</scope>
    <source>
        <strain evidence="3">DAOM:BR144</strain>
    </source>
</reference>
<dbReference type="InterPro" id="IPR050410">
    <property type="entry name" value="CCR4/nocturin_mRNA_transcr"/>
</dbReference>
<dbReference type="Gene3D" id="3.60.10.10">
    <property type="entry name" value="Endonuclease/exonuclease/phosphatase"/>
    <property type="match status" value="1"/>
</dbReference>
<dbReference type="Pfam" id="PF03372">
    <property type="entry name" value="Exo_endo_phos"/>
    <property type="match status" value="1"/>
</dbReference>
<evidence type="ECO:0000259" key="1">
    <source>
        <dbReference type="Pfam" id="PF03372"/>
    </source>
</evidence>
<dbReference type="PANTHER" id="PTHR12121:SF68">
    <property type="entry name" value="CARBON CATABOLITE REPRESSOR PROTEIN 4 HOMOLOG 4-RELATED"/>
    <property type="match status" value="1"/>
</dbReference>
<protein>
    <recommendedName>
        <fullName evidence="1">Endonuclease/exonuclease/phosphatase domain-containing protein</fullName>
    </recommendedName>
</protein>
<dbReference type="STRING" id="431595.K3WYR5"/>
<accession>K3WYR5</accession>